<evidence type="ECO:0000313" key="3">
    <source>
        <dbReference type="EMBL" id="EFY84291.1"/>
    </source>
</evidence>
<evidence type="ECO:0000256" key="1">
    <source>
        <dbReference type="SAM" id="MobiDB-lite"/>
    </source>
</evidence>
<dbReference type="EMBL" id="GL698639">
    <property type="protein sequence ID" value="EFY84291.1"/>
    <property type="molecule type" value="Genomic_DNA"/>
</dbReference>
<dbReference type="GeneID" id="19253970"/>
<name>E9EIG1_METAQ</name>
<dbReference type="OrthoDB" id="10468382at2759"/>
<evidence type="ECO:0000313" key="4">
    <source>
        <dbReference type="Proteomes" id="UP000002499"/>
    </source>
</evidence>
<dbReference type="KEGG" id="maw:19253970"/>
<dbReference type="HOGENOM" id="CLU_557864_0_0_1"/>
<protein>
    <submittedName>
        <fullName evidence="3">Uncharacterized protein</fullName>
    </submittedName>
</protein>
<dbReference type="eggNOG" id="ENOG502RNK1">
    <property type="taxonomic scope" value="Eukaryota"/>
</dbReference>
<evidence type="ECO:0000256" key="2">
    <source>
        <dbReference type="SAM" id="SignalP"/>
    </source>
</evidence>
<dbReference type="Proteomes" id="UP000002499">
    <property type="component" value="Unassembled WGS sequence"/>
</dbReference>
<reference evidence="3 4" key="1">
    <citation type="journal article" date="2011" name="PLoS Genet.">
        <title>Genome sequencing and comparative transcriptomics of the model entomopathogenic fungi Metarhizium anisopliae and M. acridum.</title>
        <authorList>
            <person name="Gao Q."/>
            <person name="Jin K."/>
            <person name="Ying S.H."/>
            <person name="Zhang Y."/>
            <person name="Xiao G."/>
            <person name="Shang Y."/>
            <person name="Duan Z."/>
            <person name="Hu X."/>
            <person name="Xie X.Q."/>
            <person name="Zhou G."/>
            <person name="Peng G."/>
            <person name="Luo Z."/>
            <person name="Huang W."/>
            <person name="Wang B."/>
            <person name="Fang W."/>
            <person name="Wang S."/>
            <person name="Zhong Y."/>
            <person name="Ma L.J."/>
            <person name="St Leger R.J."/>
            <person name="Zhao G.P."/>
            <person name="Pei Y."/>
            <person name="Feng M.G."/>
            <person name="Xia Y."/>
            <person name="Wang C."/>
        </authorList>
    </citation>
    <scope>NUCLEOTIDE SEQUENCE [LARGE SCALE GENOMIC DNA]</scope>
    <source>
        <strain evidence="3 4">CQMa 102</strain>
    </source>
</reference>
<accession>E9EIG1</accession>
<feature type="chain" id="PRO_5003238554" evidence="2">
    <location>
        <begin position="19"/>
        <end position="461"/>
    </location>
</feature>
<dbReference type="InParanoid" id="E9EIG1"/>
<feature type="signal peptide" evidence="2">
    <location>
        <begin position="1"/>
        <end position="18"/>
    </location>
</feature>
<organism evidence="4">
    <name type="scientific">Metarhizium acridum (strain CQMa 102)</name>
    <dbReference type="NCBI Taxonomy" id="655827"/>
    <lineage>
        <taxon>Eukaryota</taxon>
        <taxon>Fungi</taxon>
        <taxon>Dikarya</taxon>
        <taxon>Ascomycota</taxon>
        <taxon>Pezizomycotina</taxon>
        <taxon>Sordariomycetes</taxon>
        <taxon>Hypocreomycetidae</taxon>
        <taxon>Hypocreales</taxon>
        <taxon>Clavicipitaceae</taxon>
        <taxon>Metarhizium</taxon>
    </lineage>
</organism>
<keyword evidence="4" id="KW-1185">Reference proteome</keyword>
<sequence length="461" mass="51920">MIAREILLSLLLAIGAQGWLVHGMSTPAPTDLDNEPRVHTRDERLVITPEYFGTAAAESREGKVRLARVKRLMQDVRAKWPSSGLYFNKKHKENDCFFSHHPQRALDSTKAIKVRILANPIKSLSGGQVYTTEETTTKTKTTFKGATYGASESKSKQSSWQAGAEFSLGPLGEWLSFGLAGKWSTETTHTEGSSTSDTTENSDQESVAVKKGRKVTCPADHTCDLQSWTYQATFYGKSPVIPAVDLACIWDHTTGDRDVIGTLPWQVPRNSLADIGKYCEREQDESIQKMEDGDLGRVSDYELTLLRPLAWPLWHTNCRMYRGENGNPDYAHFLGKIAMELIDRKLGSWASSQEGPKFYKLNETALPEEGHAVPMSKWLYQNRVFQYDPQAQDPVQYLQHEDWSWDFPVRNPDSSLMHSTVLVKTPYSTASKRSEEEGTTIDIIDEDMDLDILHYAFANIA</sequence>
<gene>
    <name evidence="3" type="ORF">MAC_09659</name>
</gene>
<proteinExistence type="predicted"/>
<feature type="compositionally biased region" description="Low complexity" evidence="1">
    <location>
        <begin position="185"/>
        <end position="206"/>
    </location>
</feature>
<keyword evidence="2" id="KW-0732">Signal</keyword>
<dbReference type="AlphaFoldDB" id="E9EIG1"/>
<feature type="region of interest" description="Disordered" evidence="1">
    <location>
        <begin position="185"/>
        <end position="207"/>
    </location>
</feature>